<dbReference type="Gene3D" id="3.40.50.11780">
    <property type="match status" value="2"/>
</dbReference>
<feature type="domain" description="Tail sheath protein C-terminal" evidence="3">
    <location>
        <begin position="450"/>
        <end position="557"/>
    </location>
</feature>
<comment type="similarity">
    <text evidence="1">Belongs to the myoviridae tail sheath protein family.</text>
</comment>
<evidence type="ECO:0008006" key="6">
    <source>
        <dbReference type="Google" id="ProtNLM"/>
    </source>
</evidence>
<dbReference type="EMBL" id="BOSE01000003">
    <property type="protein sequence ID" value="GIP16238.1"/>
    <property type="molecule type" value="Genomic_DNA"/>
</dbReference>
<evidence type="ECO:0000313" key="4">
    <source>
        <dbReference type="EMBL" id="GIP16238.1"/>
    </source>
</evidence>
<reference evidence="4" key="1">
    <citation type="submission" date="2021-03" db="EMBL/GenBank/DDBJ databases">
        <title>Antimicrobial resistance genes in bacteria isolated from Japanese honey, and their potential for conferring macrolide and lincosamide resistance in the American foulbrood pathogen Paenibacillus larvae.</title>
        <authorList>
            <person name="Okamoto M."/>
            <person name="Kumagai M."/>
            <person name="Kanamori H."/>
            <person name="Takamatsu D."/>
        </authorList>
    </citation>
    <scope>NUCLEOTIDE SEQUENCE</scope>
    <source>
        <strain evidence="4">J40TS1</strain>
    </source>
</reference>
<keyword evidence="5" id="KW-1185">Reference proteome</keyword>
<dbReference type="Proteomes" id="UP000683139">
    <property type="component" value="Unassembled WGS sequence"/>
</dbReference>
<dbReference type="Pfam" id="PF04984">
    <property type="entry name" value="Phage_sheath_1"/>
    <property type="match status" value="1"/>
</dbReference>
<comment type="caution">
    <text evidence="4">The sequence shown here is derived from an EMBL/GenBank/DDBJ whole genome shotgun (WGS) entry which is preliminary data.</text>
</comment>
<dbReference type="PANTHER" id="PTHR35861">
    <property type="match status" value="1"/>
</dbReference>
<evidence type="ECO:0000259" key="3">
    <source>
        <dbReference type="Pfam" id="PF17482"/>
    </source>
</evidence>
<proteinExistence type="inferred from homology"/>
<name>A0A920CYC6_9BACL</name>
<dbReference type="InterPro" id="IPR020287">
    <property type="entry name" value="Tail_sheath_C"/>
</dbReference>
<evidence type="ECO:0000313" key="5">
    <source>
        <dbReference type="Proteomes" id="UP000683139"/>
    </source>
</evidence>
<feature type="domain" description="Tail sheath protein subtilisin-like" evidence="2">
    <location>
        <begin position="300"/>
        <end position="449"/>
    </location>
</feature>
<organism evidence="4 5">
    <name type="scientific">Paenibacillus montaniterrae</name>
    <dbReference type="NCBI Taxonomy" id="429341"/>
    <lineage>
        <taxon>Bacteria</taxon>
        <taxon>Bacillati</taxon>
        <taxon>Bacillota</taxon>
        <taxon>Bacilli</taxon>
        <taxon>Bacillales</taxon>
        <taxon>Paenibacillaceae</taxon>
        <taxon>Paenibacillus</taxon>
    </lineage>
</organism>
<sequence length="562" mass="60597">MAEYFSPGVYVEEFDSAGQPLSGVSTSIAGFIGLAELGPVTGLPTLVTSMNDFKRSFGGYLSHNQFGEYRYLAYAVEQFFINGGSQAYIVRVAPADAQAASGEHATMTIKAKNVGAWGNGISIALVPSSKAKTSIVAELGDNKYQVKNSAGFYAGDEVAFTSENGVEQLAVVSVKDNVIELSGNLSGDVVTAAGEVPTKLLTTSEFTLLLAYGNIAEKFENLSFNIEAANFVEKVLVKSTLIEAAVKEGGSVASLFADEQRATITLSGGSDGSAGAVDASTYIGEDNGPGKRTGIQAFIDNDNASIMAIPGVTIPAVQLALVAHCENLASRFAVLDIPRDKTSVQEVLEHRELFDSSYAALYNPWLQVFDPLEKRNVFVPPSGSVTGVFARSDSTRGVEKAPANEVLRGVTGLDVQYNRGEQDILNPRGVNLIRSFTGQGIRIWGARTTSSNSLWKYINIRRLFIFVEESIKQGTNWVVFEPNDERLWARVHRTIDAFLTRVWRGGALQGSSPSEAFYIDISSNTMTQDDIDNGRLICVIGIAPVKPAEFVVFRITQKTNEQ</sequence>
<gene>
    <name evidence="4" type="ORF">J40TS1_18800</name>
</gene>
<accession>A0A920CYC6</accession>
<evidence type="ECO:0000256" key="1">
    <source>
        <dbReference type="ARBA" id="ARBA00008005"/>
    </source>
</evidence>
<dbReference type="InterPro" id="IPR052042">
    <property type="entry name" value="Tail_sheath_structural"/>
</dbReference>
<dbReference type="InterPro" id="IPR035089">
    <property type="entry name" value="Phage_sheath_subtilisin"/>
</dbReference>
<evidence type="ECO:0000259" key="2">
    <source>
        <dbReference type="Pfam" id="PF04984"/>
    </source>
</evidence>
<dbReference type="PANTHER" id="PTHR35861:SF1">
    <property type="entry name" value="PHAGE TAIL SHEATH PROTEIN"/>
    <property type="match status" value="1"/>
</dbReference>
<protein>
    <recommendedName>
        <fullName evidence="6">Phage tail sheath family protein</fullName>
    </recommendedName>
</protein>
<dbReference type="AlphaFoldDB" id="A0A920CYC6"/>
<dbReference type="RefSeq" id="WP_213514513.1">
    <property type="nucleotide sequence ID" value="NZ_BOSE01000003.1"/>
</dbReference>
<dbReference type="Pfam" id="PF17482">
    <property type="entry name" value="Phage_sheath_1C"/>
    <property type="match status" value="1"/>
</dbReference>